<feature type="compositionally biased region" description="Low complexity" evidence="1">
    <location>
        <begin position="325"/>
        <end position="404"/>
    </location>
</feature>
<comment type="caution">
    <text evidence="3">The sequence shown here is derived from an EMBL/GenBank/DDBJ whole genome shotgun (WGS) entry which is preliminary data.</text>
</comment>
<keyword evidence="4" id="KW-1185">Reference proteome</keyword>
<dbReference type="EMBL" id="JAVHJL010000001">
    <property type="protein sequence ID" value="KAK6511158.1"/>
    <property type="molecule type" value="Genomic_DNA"/>
</dbReference>
<feature type="region of interest" description="Disordered" evidence="1">
    <location>
        <begin position="80"/>
        <end position="101"/>
    </location>
</feature>
<feature type="compositionally biased region" description="Low complexity" evidence="1">
    <location>
        <begin position="277"/>
        <end position="291"/>
    </location>
</feature>
<evidence type="ECO:0000313" key="3">
    <source>
        <dbReference type="EMBL" id="KAK6511158.1"/>
    </source>
</evidence>
<reference evidence="3 4" key="1">
    <citation type="submission" date="2023-08" db="EMBL/GenBank/DDBJ databases">
        <authorList>
            <person name="Palmer J.M."/>
        </authorList>
    </citation>
    <scope>NUCLEOTIDE SEQUENCE [LARGE SCALE GENOMIC DNA]</scope>
    <source>
        <strain evidence="3 4">TWF481</strain>
    </source>
</reference>
<feature type="chain" id="PRO_5043597655" evidence="2">
    <location>
        <begin position="23"/>
        <end position="955"/>
    </location>
</feature>
<accession>A0AAV9WLJ5</accession>
<keyword evidence="2" id="KW-0732">Signal</keyword>
<gene>
    <name evidence="3" type="ORF">TWF481_000080</name>
</gene>
<evidence type="ECO:0000256" key="1">
    <source>
        <dbReference type="SAM" id="MobiDB-lite"/>
    </source>
</evidence>
<evidence type="ECO:0000256" key="2">
    <source>
        <dbReference type="SAM" id="SignalP"/>
    </source>
</evidence>
<evidence type="ECO:0000313" key="4">
    <source>
        <dbReference type="Proteomes" id="UP001370758"/>
    </source>
</evidence>
<sequence length="955" mass="99362">MLLYISQPRLLLLGLLVTKSVAVNRVNARRATTTTSTVYEIVTESFIETLYERQQGVCGFGGLDFCSNVESQWLHSNEFGSMGSTSGGNPSATSTSTSPSASASSEYQQILSGSTFQLFVTQDNGTIAYISINSDGFAYLIGSRTGQLFQWSNTSLRTYETTPRDFLALPDSEASRREMRLEKRQTLTNATNRGTIRADEIIPAGASTNFTLLLHEVDTELILTFEQREALFGTGPGCTSNSAAPDEVLAFGIADDYSSLSDCSVVSISARVASGVSSISTNSNTGTNSGPGSSGSSGGSSRSGSSGNSSGGSNGGSNGSGGLSSGNSDTGSDNDSITSLSSSGSNLPSSTDSGPITSDSATSSTSASPGSGGTSSPSNTNSPESCTDTTCSSSSSNGGNSASTTGGCEAKTAIPASLSCPNHVDGDYITLDMAVYSLCTGYSILSTTGVVTDADAINVGTIRLLPCLETCVSRGYSGALFSAHCGWDYTKNTWMCGCGTTTNSYLTPTGTYIGLFTSKTAAVFICSNTFDYSGTTPDPTRDTIIPPPKSECYLPVTDKVSASKRCPYNTDNTWQNIIYSDGQIVTSLCPGAMFVATLDLMAWTTFSTSPVPLSMSYCLQACANSVGYSNTCPGVALVADSTSLSNGYRAKCVMATGGNLALLTTDSPALDNLRWLTAGEHICNNGFMVPQCWQLLSTTPATASCCSGVKTSYRYTLGISVFNVCEGCMWDVRSTAGSTKIGTENNLFYDQCMTSYCQGGESCSAIAAFTTTATTGATPTYQCVSMGQDDATMTNTVADVGDDAYWGTAVAFLCTNTFGLQLSAPITSDLAPVFQFCAATVSTGASSWTSFFATTQALYNWNAIATATSVLLSAGCTYGCSDRGPATQAVWAQKCATAVAGGTANYFEVVREKGNDGKCYCRYPQQGAAAAPYIFASFTANTDVIEVYAYTGNNA</sequence>
<feature type="compositionally biased region" description="Low complexity" evidence="1">
    <location>
        <begin position="83"/>
        <end position="101"/>
    </location>
</feature>
<proteinExistence type="predicted"/>
<name>A0AAV9WLJ5_9PEZI</name>
<dbReference type="Proteomes" id="UP001370758">
    <property type="component" value="Unassembled WGS sequence"/>
</dbReference>
<feature type="region of interest" description="Disordered" evidence="1">
    <location>
        <begin position="277"/>
        <end position="404"/>
    </location>
</feature>
<feature type="compositionally biased region" description="Low complexity" evidence="1">
    <location>
        <begin position="299"/>
        <end position="308"/>
    </location>
</feature>
<organism evidence="3 4">
    <name type="scientific">Arthrobotrys musiformis</name>
    <dbReference type="NCBI Taxonomy" id="47236"/>
    <lineage>
        <taxon>Eukaryota</taxon>
        <taxon>Fungi</taxon>
        <taxon>Dikarya</taxon>
        <taxon>Ascomycota</taxon>
        <taxon>Pezizomycotina</taxon>
        <taxon>Orbiliomycetes</taxon>
        <taxon>Orbiliales</taxon>
        <taxon>Orbiliaceae</taxon>
        <taxon>Arthrobotrys</taxon>
    </lineage>
</organism>
<feature type="compositionally biased region" description="Gly residues" evidence="1">
    <location>
        <begin position="309"/>
        <end position="324"/>
    </location>
</feature>
<dbReference type="AlphaFoldDB" id="A0AAV9WLJ5"/>
<protein>
    <submittedName>
        <fullName evidence="3">Uncharacterized protein</fullName>
    </submittedName>
</protein>
<feature type="signal peptide" evidence="2">
    <location>
        <begin position="1"/>
        <end position="22"/>
    </location>
</feature>